<dbReference type="GeneID" id="80560630"/>
<feature type="region of interest" description="Disordered" evidence="1">
    <location>
        <begin position="21"/>
        <end position="53"/>
    </location>
</feature>
<evidence type="ECO:0000313" key="3">
    <source>
        <dbReference type="Proteomes" id="UP001243276"/>
    </source>
</evidence>
<proteinExistence type="predicted"/>
<dbReference type="KEGG" id="vg:80560630"/>
<protein>
    <submittedName>
        <fullName evidence="2">Helix-turn-helix DNA binding domain protein</fullName>
    </submittedName>
</protein>
<dbReference type="RefSeq" id="YP_010842867.1">
    <property type="nucleotide sequence ID" value="NC_079146.1"/>
</dbReference>
<keyword evidence="3" id="KW-1185">Reference proteome</keyword>
<organism evidence="2 3">
    <name type="scientific">Gordonia phage Commandaria</name>
    <dbReference type="NCBI Taxonomy" id="3038364"/>
    <lineage>
        <taxon>Viruses</taxon>
        <taxon>Duplodnaviria</taxon>
        <taxon>Heunggongvirae</taxon>
        <taxon>Uroviricota</taxon>
        <taxon>Caudoviricetes</taxon>
        <taxon>Zierdtviridae</taxon>
        <taxon>Emilbogenvirinae</taxon>
        <taxon>Commandariavirus</taxon>
        <taxon>Commandariavirus commandaria</taxon>
    </lineage>
</organism>
<dbReference type="EMBL" id="OQ709208">
    <property type="protein sequence ID" value="WGH20860.1"/>
    <property type="molecule type" value="Genomic_DNA"/>
</dbReference>
<name>A0AAF0K0Z3_9CAUD</name>
<evidence type="ECO:0000256" key="1">
    <source>
        <dbReference type="SAM" id="MobiDB-lite"/>
    </source>
</evidence>
<evidence type="ECO:0000313" key="2">
    <source>
        <dbReference type="EMBL" id="WGH20860.1"/>
    </source>
</evidence>
<reference evidence="2" key="1">
    <citation type="submission" date="2023-03" db="EMBL/GenBank/DDBJ databases">
        <authorList>
            <person name="Adamson A.J."/>
            <person name="Baker B.A."/>
            <person name="Galadyk N."/>
            <person name="Joshi D.H."/>
            <person name="Kistler H.E."/>
            <person name="Roberts S.M."/>
            <person name="Saint K.A."/>
            <person name="Sunnen C.N."/>
            <person name="Garlena R.A."/>
            <person name="Russell D.A."/>
            <person name="Pope W.H."/>
            <person name="Jacobs-Sera D."/>
            <person name="Hatfull G.F."/>
        </authorList>
    </citation>
    <scope>NUCLEOTIDE SEQUENCE</scope>
</reference>
<feature type="compositionally biased region" description="Low complexity" evidence="1">
    <location>
        <begin position="25"/>
        <end position="36"/>
    </location>
</feature>
<dbReference type="Proteomes" id="UP001243276">
    <property type="component" value="Segment"/>
</dbReference>
<sequence length="157" mass="17278">MRAVYRGVSLNGTPAEIADFLSKWPSSQPPSEQSQEPMRDRPYRRSATKSQRRPLITGLTDDLGRDLQALTDVQFATYSMVESTSGEEVTAKVAATILGLNEPAAYSRLTALVKIGLLEKVSTTSGTLFRLLPQPIGESVRYIPDSEIPSYNSELEK</sequence>
<gene>
    <name evidence="2" type="primary">77</name>
</gene>
<accession>A0AAF0K0Z3</accession>